<evidence type="ECO:0000256" key="5">
    <source>
        <dbReference type="ARBA" id="ARBA00022448"/>
    </source>
</evidence>
<evidence type="ECO:0000256" key="6">
    <source>
        <dbReference type="ARBA" id="ARBA00022449"/>
    </source>
</evidence>
<dbReference type="PANTHER" id="PTHR43298:SF2">
    <property type="entry name" value="FMN_FAD EXPORTER YEEO-RELATED"/>
    <property type="match status" value="1"/>
</dbReference>
<feature type="transmembrane region" description="Helical" evidence="13">
    <location>
        <begin position="165"/>
        <end position="186"/>
    </location>
</feature>
<feature type="transmembrane region" description="Helical" evidence="13">
    <location>
        <begin position="134"/>
        <end position="158"/>
    </location>
</feature>
<dbReference type="GO" id="GO:0005886">
    <property type="term" value="C:plasma membrane"/>
    <property type="evidence" value="ECO:0007669"/>
    <property type="project" value="UniProtKB-SubCell"/>
</dbReference>
<evidence type="ECO:0000256" key="8">
    <source>
        <dbReference type="ARBA" id="ARBA00022692"/>
    </source>
</evidence>
<comment type="function">
    <text evidence="1">Multidrug efflux pump.</text>
</comment>
<evidence type="ECO:0000313" key="14">
    <source>
        <dbReference type="EMBL" id="EFC05245.1"/>
    </source>
</evidence>
<keyword evidence="11 13" id="KW-0472">Membrane</keyword>
<dbReference type="GO" id="GO:0015297">
    <property type="term" value="F:antiporter activity"/>
    <property type="evidence" value="ECO:0007669"/>
    <property type="project" value="UniProtKB-KW"/>
</dbReference>
<comment type="caution">
    <text evidence="14">The sequence shown here is derived from an EMBL/GenBank/DDBJ whole genome shotgun (WGS) entry which is preliminary data.</text>
</comment>
<feature type="transmembrane region" description="Helical" evidence="13">
    <location>
        <begin position="388"/>
        <end position="406"/>
    </location>
</feature>
<comment type="subcellular location">
    <subcellularLocation>
        <location evidence="2">Cell membrane</location>
        <topology evidence="2">Multi-pass membrane protein</topology>
    </subcellularLocation>
</comment>
<dbReference type="EMBL" id="ADFR01000016">
    <property type="protein sequence ID" value="EFC05245.1"/>
    <property type="molecule type" value="Genomic_DNA"/>
</dbReference>
<dbReference type="InterPro" id="IPR050222">
    <property type="entry name" value="MATE_MdtK"/>
</dbReference>
<reference evidence="15" key="1">
    <citation type="submission" date="2009-12" db="EMBL/GenBank/DDBJ databases">
        <title>Sequence of Clostridiales genomosp. BVAB3 str. UPII9-5.</title>
        <authorList>
            <person name="Madupu R."/>
            <person name="Durkin A.S."/>
            <person name="Torralba M."/>
            <person name="Methe B."/>
            <person name="Sutton G.G."/>
            <person name="Strausberg R.L."/>
            <person name="Nelson K.E."/>
        </authorList>
    </citation>
    <scope>NUCLEOTIDE SEQUENCE [LARGE SCALE GENOMIC DNA]</scope>
    <source>
        <strain evidence="15">W1219</strain>
    </source>
</reference>
<dbReference type="STRING" id="679192.HMPREF9013_0529"/>
<protein>
    <recommendedName>
        <fullName evidence="4">Probable multidrug resistance protein NorM</fullName>
    </recommendedName>
    <alternativeName>
        <fullName evidence="12">Multidrug-efflux transporter</fullName>
    </alternativeName>
</protein>
<evidence type="ECO:0000256" key="12">
    <source>
        <dbReference type="ARBA" id="ARBA00031636"/>
    </source>
</evidence>
<dbReference type="AlphaFoldDB" id="D2MQH6"/>
<dbReference type="GO" id="GO:0006811">
    <property type="term" value="P:monoatomic ion transport"/>
    <property type="evidence" value="ECO:0007669"/>
    <property type="project" value="UniProtKB-KW"/>
</dbReference>
<feature type="transmembrane region" description="Helical" evidence="13">
    <location>
        <begin position="319"/>
        <end position="343"/>
    </location>
</feature>
<keyword evidence="10" id="KW-0406">Ion transport</keyword>
<evidence type="ECO:0000313" key="15">
    <source>
        <dbReference type="Proteomes" id="UP000005017"/>
    </source>
</evidence>
<dbReference type="PANTHER" id="PTHR43298">
    <property type="entry name" value="MULTIDRUG RESISTANCE PROTEIN NORM-RELATED"/>
    <property type="match status" value="1"/>
</dbReference>
<dbReference type="eggNOG" id="COG0534">
    <property type="taxonomic scope" value="Bacteria"/>
</dbReference>
<keyword evidence="6" id="KW-0050">Antiport</keyword>
<evidence type="ECO:0000256" key="9">
    <source>
        <dbReference type="ARBA" id="ARBA00022989"/>
    </source>
</evidence>
<keyword evidence="9 13" id="KW-1133">Transmembrane helix</keyword>
<evidence type="ECO:0000256" key="11">
    <source>
        <dbReference type="ARBA" id="ARBA00023136"/>
    </source>
</evidence>
<evidence type="ECO:0000256" key="2">
    <source>
        <dbReference type="ARBA" id="ARBA00004651"/>
    </source>
</evidence>
<feature type="transmembrane region" description="Helical" evidence="13">
    <location>
        <begin position="421"/>
        <end position="440"/>
    </location>
</feature>
<dbReference type="PIRSF" id="PIRSF006603">
    <property type="entry name" value="DinF"/>
    <property type="match status" value="1"/>
</dbReference>
<sequence>MIKSMTKGNALRLILEFSLPLLLGNLFQQTYNMADAAIVGQILGPNALAAVGATSSVQFLVLGFCIGSMVGFAIPVAQEFGGNRLSHMRQYEYQGAFWMIILAVSVTSITIFMIHPLLHALQVPQEIYQDTYRYILMIFIGIPFTLLYNFLSSILRAVGDSKTPFYFLTLSAILNIFLDVFCIVVLKMGVFGAAFATVLSQAISGFLCLILIRRKFTILQMGKKERMFQWSKSRKVLGMGIPMGLQYSITAIGSMVLQAANNGLGTLYVSGFTAGLKIKLFMLSPFDAFGAAVSTYVSQNYGAKEEGRIREGIYKGIGIALIYSLISGAIMILFGYQLSMLFVNRDSWAVLNASALYLRRMGYGWWLLSFLNIGRMAVQGLGFANRAIFCGVIEMICRVFVSLVFVKDFGYEAITWADQTAWLGADLFLMPMLLMTLRQVHGALENERKAIALEK</sequence>
<dbReference type="CDD" id="cd13138">
    <property type="entry name" value="MATE_yoeA_like"/>
    <property type="match status" value="1"/>
</dbReference>
<dbReference type="RefSeq" id="WP_006627639.1">
    <property type="nucleotide sequence ID" value="NZ_ADFR01000016.1"/>
</dbReference>
<evidence type="ECO:0000256" key="1">
    <source>
        <dbReference type="ARBA" id="ARBA00003408"/>
    </source>
</evidence>
<dbReference type="InterPro" id="IPR002528">
    <property type="entry name" value="MATE_fam"/>
</dbReference>
<feature type="transmembrane region" description="Helical" evidence="13">
    <location>
        <begin position="46"/>
        <end position="74"/>
    </location>
</feature>
<dbReference type="Proteomes" id="UP000005017">
    <property type="component" value="Unassembled WGS sequence"/>
</dbReference>
<dbReference type="Pfam" id="PF01554">
    <property type="entry name" value="MatE"/>
    <property type="match status" value="2"/>
</dbReference>
<evidence type="ECO:0000256" key="7">
    <source>
        <dbReference type="ARBA" id="ARBA00022475"/>
    </source>
</evidence>
<organism evidence="14 15">
    <name type="scientific">Bulleidia extructa W1219</name>
    <dbReference type="NCBI Taxonomy" id="679192"/>
    <lineage>
        <taxon>Bacteria</taxon>
        <taxon>Bacillati</taxon>
        <taxon>Bacillota</taxon>
        <taxon>Erysipelotrichia</taxon>
        <taxon>Erysipelotrichales</taxon>
        <taxon>Erysipelotrichaceae</taxon>
        <taxon>Bulleidia</taxon>
    </lineage>
</organism>
<dbReference type="GO" id="GO:0042910">
    <property type="term" value="F:xenobiotic transmembrane transporter activity"/>
    <property type="evidence" value="ECO:0007669"/>
    <property type="project" value="InterPro"/>
</dbReference>
<feature type="transmembrane region" description="Helical" evidence="13">
    <location>
        <begin position="192"/>
        <end position="212"/>
    </location>
</feature>
<evidence type="ECO:0000256" key="3">
    <source>
        <dbReference type="ARBA" id="ARBA00010199"/>
    </source>
</evidence>
<feature type="transmembrane region" description="Helical" evidence="13">
    <location>
        <begin position="280"/>
        <end position="298"/>
    </location>
</feature>
<accession>D2MQH6</accession>
<evidence type="ECO:0000256" key="4">
    <source>
        <dbReference type="ARBA" id="ARBA00020268"/>
    </source>
</evidence>
<keyword evidence="15" id="KW-1185">Reference proteome</keyword>
<comment type="similarity">
    <text evidence="3">Belongs to the multi antimicrobial extrusion (MATE) (TC 2.A.66.1) family.</text>
</comment>
<dbReference type="NCBIfam" id="TIGR00797">
    <property type="entry name" value="matE"/>
    <property type="match status" value="1"/>
</dbReference>
<name>D2MQH6_9FIRM</name>
<keyword evidence="7" id="KW-1003">Cell membrane</keyword>
<proteinExistence type="inferred from homology"/>
<gene>
    <name evidence="14" type="ORF">HMPREF9013_0529</name>
</gene>
<evidence type="ECO:0000256" key="10">
    <source>
        <dbReference type="ARBA" id="ARBA00023065"/>
    </source>
</evidence>
<keyword evidence="8 13" id="KW-0812">Transmembrane</keyword>
<keyword evidence="5" id="KW-0813">Transport</keyword>
<evidence type="ECO:0000256" key="13">
    <source>
        <dbReference type="SAM" id="Phobius"/>
    </source>
</evidence>
<feature type="transmembrane region" description="Helical" evidence="13">
    <location>
        <begin position="236"/>
        <end position="260"/>
    </location>
</feature>
<dbReference type="InterPro" id="IPR048279">
    <property type="entry name" value="MdtK-like"/>
</dbReference>
<feature type="transmembrane region" description="Helical" evidence="13">
    <location>
        <begin position="95"/>
        <end position="114"/>
    </location>
</feature>